<proteinExistence type="predicted"/>
<dbReference type="AlphaFoldDB" id="A0A1B7MML1"/>
<evidence type="ECO:0000313" key="1">
    <source>
        <dbReference type="EMBL" id="OAX33827.1"/>
    </source>
</evidence>
<protein>
    <submittedName>
        <fullName evidence="1">Uncharacterized protein</fullName>
    </submittedName>
</protein>
<dbReference type="EMBL" id="KV448699">
    <property type="protein sequence ID" value="OAX33827.1"/>
    <property type="molecule type" value="Genomic_DNA"/>
</dbReference>
<keyword evidence="2" id="KW-1185">Reference proteome</keyword>
<evidence type="ECO:0000313" key="2">
    <source>
        <dbReference type="Proteomes" id="UP000092154"/>
    </source>
</evidence>
<accession>A0A1B7MML1</accession>
<organism evidence="1 2">
    <name type="scientific">Rhizopogon vinicolor AM-OR11-026</name>
    <dbReference type="NCBI Taxonomy" id="1314800"/>
    <lineage>
        <taxon>Eukaryota</taxon>
        <taxon>Fungi</taxon>
        <taxon>Dikarya</taxon>
        <taxon>Basidiomycota</taxon>
        <taxon>Agaricomycotina</taxon>
        <taxon>Agaricomycetes</taxon>
        <taxon>Agaricomycetidae</taxon>
        <taxon>Boletales</taxon>
        <taxon>Suillineae</taxon>
        <taxon>Rhizopogonaceae</taxon>
        <taxon>Rhizopogon</taxon>
    </lineage>
</organism>
<name>A0A1B7MML1_9AGAM</name>
<dbReference type="OrthoDB" id="2646832at2759"/>
<gene>
    <name evidence="1" type="ORF">K503DRAFT_488378</name>
</gene>
<reference evidence="1 2" key="1">
    <citation type="submission" date="2016-06" db="EMBL/GenBank/DDBJ databases">
        <title>Comparative genomics of the ectomycorrhizal sister species Rhizopogon vinicolor and Rhizopogon vesiculosus (Basidiomycota: Boletales) reveals a divergence of the mating type B locus.</title>
        <authorList>
            <consortium name="DOE Joint Genome Institute"/>
            <person name="Mujic A.B."/>
            <person name="Kuo A."/>
            <person name="Tritt A."/>
            <person name="Lipzen A."/>
            <person name="Chen C."/>
            <person name="Johnson J."/>
            <person name="Sharma A."/>
            <person name="Barry K."/>
            <person name="Grigoriev I.V."/>
            <person name="Spatafora J.W."/>
        </authorList>
    </citation>
    <scope>NUCLEOTIDE SEQUENCE [LARGE SCALE GENOMIC DNA]</scope>
    <source>
        <strain evidence="1 2">AM-OR11-026</strain>
    </source>
</reference>
<dbReference type="InParanoid" id="A0A1B7MML1"/>
<dbReference type="Proteomes" id="UP000092154">
    <property type="component" value="Unassembled WGS sequence"/>
</dbReference>
<sequence length="309" mass="35024">MSYLTMIFSGSPASALLSINLNGVFGRSARGSEVHCLIPPNRCVRTELVIAMSYLLCIFLESREQRLPVDHPFYRLVDKTLQSVIQCPVVIRYLAMNTLENSDSVAEEQRVQEIINYLQNTCPTFSGSDSPAMDSTFVDMRAYLGCGKDRKSRKTTRKHVYIQKCLVDAWMKTSHKSNNPEGYYPLLTFFVKLCLLRGLTAAVIATFASRDVRDNTAHPCSTWHKSPCTLERFLSRWSTGWLVFQYGVHLDDNMPHKKVPYNKLHYMLFTDLFYCVMVGSDCPVADRHTSGCGKLDGIPTKVNGSLRHI</sequence>